<comment type="similarity">
    <text evidence="2">Belongs to the membrane fusion protein (MFP) (TC 8.A.1) family.</text>
</comment>
<dbReference type="Gene3D" id="1.10.287.470">
    <property type="entry name" value="Helix hairpin bin"/>
    <property type="match status" value="1"/>
</dbReference>
<dbReference type="GO" id="GO:0005886">
    <property type="term" value="C:plasma membrane"/>
    <property type="evidence" value="ECO:0007669"/>
    <property type="project" value="TreeGrafter"/>
</dbReference>
<dbReference type="OrthoDB" id="9816569at2"/>
<dbReference type="Gene3D" id="2.40.50.100">
    <property type="match status" value="1"/>
</dbReference>
<proteinExistence type="inferred from homology"/>
<keyword evidence="10" id="KW-1185">Reference proteome</keyword>
<dbReference type="Pfam" id="PF25967">
    <property type="entry name" value="RND-MFP_C"/>
    <property type="match status" value="1"/>
</dbReference>
<evidence type="ECO:0000313" key="9">
    <source>
        <dbReference type="EMBL" id="STX30735.1"/>
    </source>
</evidence>
<dbReference type="InterPro" id="IPR058626">
    <property type="entry name" value="MdtA-like_b-barrel"/>
</dbReference>
<keyword evidence="3" id="KW-0175">Coiled coil</keyword>
<dbReference type="AlphaFoldDB" id="A0A378I7L7"/>
<feature type="chain" id="PRO_5016821549" evidence="4">
    <location>
        <begin position="23"/>
        <end position="367"/>
    </location>
</feature>
<dbReference type="GO" id="GO:0046677">
    <property type="term" value="P:response to antibiotic"/>
    <property type="evidence" value="ECO:0007669"/>
    <property type="project" value="TreeGrafter"/>
</dbReference>
<feature type="domain" description="Multidrug resistance protein MdtA-like C-terminal permuted SH3" evidence="7">
    <location>
        <begin position="289"/>
        <end position="350"/>
    </location>
</feature>
<feature type="domain" description="Multidrug resistance protein MdtA-like barrel-sandwich hybrid" evidence="5">
    <location>
        <begin position="63"/>
        <end position="184"/>
    </location>
</feature>
<gene>
    <name evidence="9" type="primary">bepF_1</name>
    <name evidence="8" type="ORF">Lbir_1030</name>
    <name evidence="9" type="ORF">NCTC12437_00496</name>
</gene>
<dbReference type="GO" id="GO:0030313">
    <property type="term" value="C:cell envelope"/>
    <property type="evidence" value="ECO:0007669"/>
    <property type="project" value="UniProtKB-SubCell"/>
</dbReference>
<feature type="signal peptide" evidence="4">
    <location>
        <begin position="1"/>
        <end position="22"/>
    </location>
</feature>
<dbReference type="Proteomes" id="UP000054735">
    <property type="component" value="Unassembled WGS sequence"/>
</dbReference>
<evidence type="ECO:0000259" key="5">
    <source>
        <dbReference type="Pfam" id="PF25917"/>
    </source>
</evidence>
<comment type="subcellular location">
    <subcellularLocation>
        <location evidence="1">Cell inner membrane</location>
        <topology evidence="1">Lipid-anchor</topology>
    </subcellularLocation>
</comment>
<dbReference type="InterPro" id="IPR006143">
    <property type="entry name" value="RND_pump_MFP"/>
</dbReference>
<reference evidence="9 11" key="2">
    <citation type="submission" date="2018-06" db="EMBL/GenBank/DDBJ databases">
        <authorList>
            <consortium name="Pathogen Informatics"/>
            <person name="Doyle S."/>
        </authorList>
    </citation>
    <scope>NUCLEOTIDE SEQUENCE [LARGE SCALE GENOMIC DNA]</scope>
    <source>
        <strain evidence="9 11">NCTC12437</strain>
    </source>
</reference>
<dbReference type="Pfam" id="PF25944">
    <property type="entry name" value="Beta-barrel_RND"/>
    <property type="match status" value="1"/>
</dbReference>
<dbReference type="InterPro" id="IPR058627">
    <property type="entry name" value="MdtA-like_C"/>
</dbReference>
<dbReference type="Gene3D" id="2.40.420.20">
    <property type="match status" value="1"/>
</dbReference>
<dbReference type="Gene3D" id="2.40.30.170">
    <property type="match status" value="1"/>
</dbReference>
<evidence type="ECO:0000256" key="4">
    <source>
        <dbReference type="SAM" id="SignalP"/>
    </source>
</evidence>
<reference evidence="8 10" key="1">
    <citation type="submission" date="2015-11" db="EMBL/GenBank/DDBJ databases">
        <title>Genomic analysis of 38 Legionella species identifies large and diverse effector repertoires.</title>
        <authorList>
            <person name="Burstein D."/>
            <person name="Amaro F."/>
            <person name="Zusman T."/>
            <person name="Lifshitz Z."/>
            <person name="Cohen O."/>
            <person name="Gilbert J.A."/>
            <person name="Pupko T."/>
            <person name="Shuman H.A."/>
            <person name="Segal G."/>
        </authorList>
    </citation>
    <scope>NUCLEOTIDE SEQUENCE [LARGE SCALE GENOMIC DNA]</scope>
    <source>
        <strain evidence="8 10">CDC#1407-AL-14</strain>
    </source>
</reference>
<dbReference type="Pfam" id="PF25917">
    <property type="entry name" value="BSH_RND"/>
    <property type="match status" value="1"/>
</dbReference>
<evidence type="ECO:0000256" key="1">
    <source>
        <dbReference type="ARBA" id="ARBA00004519"/>
    </source>
</evidence>
<dbReference type="SUPFAM" id="SSF111369">
    <property type="entry name" value="HlyD-like secretion proteins"/>
    <property type="match status" value="1"/>
</dbReference>
<dbReference type="NCBIfam" id="TIGR01730">
    <property type="entry name" value="RND_mfp"/>
    <property type="match status" value="1"/>
</dbReference>
<dbReference type="RefSeq" id="WP_058523125.1">
    <property type="nucleotide sequence ID" value="NZ_CAAAHV010000026.1"/>
</dbReference>
<evidence type="ECO:0000313" key="10">
    <source>
        <dbReference type="Proteomes" id="UP000054735"/>
    </source>
</evidence>
<protein>
    <submittedName>
        <fullName evidence="9">HlyD family secretion protein</fullName>
    </submittedName>
    <submittedName>
        <fullName evidence="8">HlyD family transporter secretion protein</fullName>
    </submittedName>
</protein>
<dbReference type="PANTHER" id="PTHR30158:SF10">
    <property type="entry name" value="CATION EFFLUX PUMP"/>
    <property type="match status" value="1"/>
</dbReference>
<name>A0A378I7L7_9GAMM</name>
<accession>A0A378I7L7</accession>
<evidence type="ECO:0000259" key="7">
    <source>
        <dbReference type="Pfam" id="PF25967"/>
    </source>
</evidence>
<keyword evidence="4" id="KW-0732">Signal</keyword>
<dbReference type="STRING" id="28083.Lbir_1030"/>
<sequence>MRFIRHSLLANLIVLAISLLCACNREQPKPTAAPAPEVVVAYPLKKKIIEWDEYTGRFQAVQEVDVRARVTGYLQEIKFKDGQRVKKGDVLFIIDPRSFDYALARAQAEFEVAKRRYERAIKLQKASFISTEVIDQRLQEMQVAQSRVNEAKLNVEFTQVTSPINGKISRYFVSVGNLIRQDDTVLTRVVSVDPIHFYFEASQNDLLKYIRLDRAGKRPSSDRYPNQILIQLPDEQGFPHQGKMDFVDNVVDQETGTIQGRALVPNPDAVIYPGLFGRARLIASGEYEALLLPDKAINMEQNRQFVYVVDDKNQAKRVYIELGPLRDSGFYIIRKGLKANEKVVIDGLQRIQTADQLVKPKLITLKE</sequence>
<dbReference type="PROSITE" id="PS51257">
    <property type="entry name" value="PROKAR_LIPOPROTEIN"/>
    <property type="match status" value="1"/>
</dbReference>
<organism evidence="9 11">
    <name type="scientific">Legionella birminghamensis</name>
    <dbReference type="NCBI Taxonomy" id="28083"/>
    <lineage>
        <taxon>Bacteria</taxon>
        <taxon>Pseudomonadati</taxon>
        <taxon>Pseudomonadota</taxon>
        <taxon>Gammaproteobacteria</taxon>
        <taxon>Legionellales</taxon>
        <taxon>Legionellaceae</taxon>
        <taxon>Legionella</taxon>
    </lineage>
</organism>
<evidence type="ECO:0000256" key="3">
    <source>
        <dbReference type="SAM" id="Coils"/>
    </source>
</evidence>
<evidence type="ECO:0000259" key="6">
    <source>
        <dbReference type="Pfam" id="PF25944"/>
    </source>
</evidence>
<evidence type="ECO:0000256" key="2">
    <source>
        <dbReference type="ARBA" id="ARBA00009477"/>
    </source>
</evidence>
<dbReference type="EMBL" id="LNXT01000013">
    <property type="protein sequence ID" value="KTC73768.1"/>
    <property type="molecule type" value="Genomic_DNA"/>
</dbReference>
<dbReference type="GO" id="GO:0022857">
    <property type="term" value="F:transmembrane transporter activity"/>
    <property type="evidence" value="ECO:0007669"/>
    <property type="project" value="InterPro"/>
</dbReference>
<feature type="domain" description="Multidrug resistance protein MdtA-like beta-barrel" evidence="6">
    <location>
        <begin position="194"/>
        <end position="281"/>
    </location>
</feature>
<feature type="coiled-coil region" evidence="3">
    <location>
        <begin position="103"/>
        <end position="154"/>
    </location>
</feature>
<dbReference type="Proteomes" id="UP000255066">
    <property type="component" value="Unassembled WGS sequence"/>
</dbReference>
<evidence type="ECO:0000313" key="8">
    <source>
        <dbReference type="EMBL" id="KTC73768.1"/>
    </source>
</evidence>
<dbReference type="InterPro" id="IPR058625">
    <property type="entry name" value="MdtA-like_BSH"/>
</dbReference>
<dbReference type="EMBL" id="UGNW01000001">
    <property type="protein sequence ID" value="STX30735.1"/>
    <property type="molecule type" value="Genomic_DNA"/>
</dbReference>
<dbReference type="PANTHER" id="PTHR30158">
    <property type="entry name" value="ACRA/E-RELATED COMPONENT OF DRUG EFFLUX TRANSPORTER"/>
    <property type="match status" value="1"/>
</dbReference>
<evidence type="ECO:0000313" key="11">
    <source>
        <dbReference type="Proteomes" id="UP000255066"/>
    </source>
</evidence>